<evidence type="ECO:0000256" key="1">
    <source>
        <dbReference type="SAM" id="MobiDB-lite"/>
    </source>
</evidence>
<reference evidence="2" key="1">
    <citation type="submission" date="2021-02" db="EMBL/GenBank/DDBJ databases">
        <authorList>
            <person name="Dougan E. K."/>
            <person name="Rhodes N."/>
            <person name="Thang M."/>
            <person name="Chan C."/>
        </authorList>
    </citation>
    <scope>NUCLEOTIDE SEQUENCE</scope>
</reference>
<feature type="region of interest" description="Disordered" evidence="1">
    <location>
        <begin position="78"/>
        <end position="104"/>
    </location>
</feature>
<organism evidence="2 3">
    <name type="scientific">Symbiodinium necroappetens</name>
    <dbReference type="NCBI Taxonomy" id="1628268"/>
    <lineage>
        <taxon>Eukaryota</taxon>
        <taxon>Sar</taxon>
        <taxon>Alveolata</taxon>
        <taxon>Dinophyceae</taxon>
        <taxon>Suessiales</taxon>
        <taxon>Symbiodiniaceae</taxon>
        <taxon>Symbiodinium</taxon>
    </lineage>
</organism>
<feature type="compositionally biased region" description="Low complexity" evidence="1">
    <location>
        <begin position="79"/>
        <end position="101"/>
    </location>
</feature>
<proteinExistence type="predicted"/>
<feature type="non-terminal residue" evidence="2">
    <location>
        <position position="1"/>
    </location>
</feature>
<sequence>TREPLWVQRSRMVESVRTAGPLNADVKKVVLEVTEKEKAGETVDRNVLNAKNVALDGAEKSLIDKLSKVRAEKEKCLAKSKGAQAKSKANPTTPTEAPATPSTLDLTRDQAMNVTPGRKKQRENAIAAEDEFMTQREKEDIEDIAERLILDERYEDADCLEFIELMLEANQENSSRGVLNGEGKKEYLCFGLYAFGNHHGVTNRTHRLSKAVQYLNNFLLRRMPDHRWTSLVISNNNLLPMHKDNHNVGWNALY</sequence>
<accession>A0A813B138</accession>
<gene>
    <name evidence="2" type="ORF">SNEC2469_LOCUS29481</name>
</gene>
<evidence type="ECO:0000313" key="2">
    <source>
        <dbReference type="EMBL" id="CAE7889024.1"/>
    </source>
</evidence>
<dbReference type="AlphaFoldDB" id="A0A813B138"/>
<comment type="caution">
    <text evidence="2">The sequence shown here is derived from an EMBL/GenBank/DDBJ whole genome shotgun (WGS) entry which is preliminary data.</text>
</comment>
<evidence type="ECO:0000313" key="3">
    <source>
        <dbReference type="Proteomes" id="UP000601435"/>
    </source>
</evidence>
<feature type="non-terminal residue" evidence="2">
    <location>
        <position position="254"/>
    </location>
</feature>
<name>A0A813B138_9DINO</name>
<dbReference type="EMBL" id="CAJNJA010066402">
    <property type="protein sequence ID" value="CAE7889024.1"/>
    <property type="molecule type" value="Genomic_DNA"/>
</dbReference>
<dbReference type="Proteomes" id="UP000601435">
    <property type="component" value="Unassembled WGS sequence"/>
</dbReference>
<protein>
    <submittedName>
        <fullName evidence="2">Uncharacterized protein</fullName>
    </submittedName>
</protein>
<keyword evidence="3" id="KW-1185">Reference proteome</keyword>